<protein>
    <recommendedName>
        <fullName evidence="4">DUF4239 domain-containing protein</fullName>
    </recommendedName>
</protein>
<dbReference type="RefSeq" id="WP_238201358.1">
    <property type="nucleotide sequence ID" value="NZ_BPQE01000003.1"/>
</dbReference>
<evidence type="ECO:0000313" key="3">
    <source>
        <dbReference type="Proteomes" id="UP001231124"/>
    </source>
</evidence>
<reference evidence="2 3" key="1">
    <citation type="submission" date="2023-07" db="EMBL/GenBank/DDBJ databases">
        <title>Genomic Encyclopedia of Type Strains, Phase IV (KMG-IV): sequencing the most valuable type-strain genomes for metagenomic binning, comparative biology and taxonomic classification.</title>
        <authorList>
            <person name="Goeker M."/>
        </authorList>
    </citation>
    <scope>NUCLEOTIDE SEQUENCE [LARGE SCALE GENOMIC DNA]</scope>
    <source>
        <strain evidence="2 3">DSM 19013</strain>
    </source>
</reference>
<gene>
    <name evidence="2" type="ORF">QO012_004022</name>
</gene>
<evidence type="ECO:0000256" key="1">
    <source>
        <dbReference type="SAM" id="Phobius"/>
    </source>
</evidence>
<evidence type="ECO:0000313" key="2">
    <source>
        <dbReference type="EMBL" id="MDQ0449503.1"/>
    </source>
</evidence>
<dbReference type="InterPro" id="IPR025333">
    <property type="entry name" value="DUF4239"/>
</dbReference>
<keyword evidence="3" id="KW-1185">Reference proteome</keyword>
<keyword evidence="1" id="KW-0472">Membrane</keyword>
<proteinExistence type="predicted"/>
<organism evidence="2 3">
    <name type="scientific">Methylobacterium aerolatum</name>
    <dbReference type="NCBI Taxonomy" id="418708"/>
    <lineage>
        <taxon>Bacteria</taxon>
        <taxon>Pseudomonadati</taxon>
        <taxon>Pseudomonadota</taxon>
        <taxon>Alphaproteobacteria</taxon>
        <taxon>Hyphomicrobiales</taxon>
        <taxon>Methylobacteriaceae</taxon>
        <taxon>Methylobacterium</taxon>
    </lineage>
</organism>
<accession>A0ABU0I648</accession>
<comment type="caution">
    <text evidence="2">The sequence shown here is derived from an EMBL/GenBank/DDBJ whole genome shotgun (WGS) entry which is preliminary data.</text>
</comment>
<feature type="transmembrane region" description="Helical" evidence="1">
    <location>
        <begin position="190"/>
        <end position="209"/>
    </location>
</feature>
<feature type="transmembrane region" description="Helical" evidence="1">
    <location>
        <begin position="12"/>
        <end position="35"/>
    </location>
</feature>
<keyword evidence="1" id="KW-1133">Transmembrane helix</keyword>
<evidence type="ECO:0008006" key="4">
    <source>
        <dbReference type="Google" id="ProtNLM"/>
    </source>
</evidence>
<dbReference type="Pfam" id="PF14023">
    <property type="entry name" value="Bestrophin-like"/>
    <property type="match status" value="1"/>
</dbReference>
<dbReference type="Proteomes" id="UP001231124">
    <property type="component" value="Unassembled WGS sequence"/>
</dbReference>
<name>A0ABU0I648_9HYPH</name>
<sequence length="263" mass="27994">MLLGLWLDQPIWLMFTLLALPFAGVVVTVCILTNLRWTRPAVLWAGTGIVPAYFTAISTLLALLTGFVASDAWERQRQAARVVQAERVNARGVYDLSLASASDMSGIRAALSSYLDALIKDEWPRMSEGAYSNGAGQALSHLLEKVADPTISAEAGTATHAALLGAVMALRAARGERLALADAKSDESKWVTLLVLAGLTLVAIGLVHIEQPRAQATTMIMFSVAMITTLGVIAIHERPFDGPMAVSAAPLQQARSVMFPGAL</sequence>
<feature type="transmembrane region" description="Helical" evidence="1">
    <location>
        <begin position="41"/>
        <end position="69"/>
    </location>
</feature>
<dbReference type="EMBL" id="JAUSVP010000015">
    <property type="protein sequence ID" value="MDQ0449503.1"/>
    <property type="molecule type" value="Genomic_DNA"/>
</dbReference>
<keyword evidence="1" id="KW-0812">Transmembrane</keyword>
<feature type="transmembrane region" description="Helical" evidence="1">
    <location>
        <begin position="215"/>
        <end position="235"/>
    </location>
</feature>